<feature type="compositionally biased region" description="Basic and acidic residues" evidence="6">
    <location>
        <begin position="463"/>
        <end position="484"/>
    </location>
</feature>
<evidence type="ECO:0000256" key="4">
    <source>
        <dbReference type="ARBA" id="ARBA00023242"/>
    </source>
</evidence>
<dbReference type="EMBL" id="OZ020097">
    <property type="protein sequence ID" value="CAK9268996.1"/>
    <property type="molecule type" value="Genomic_DNA"/>
</dbReference>
<keyword evidence="8" id="KW-1185">Reference proteome</keyword>
<feature type="compositionally biased region" description="Basic and acidic residues" evidence="6">
    <location>
        <begin position="631"/>
        <end position="649"/>
    </location>
</feature>
<feature type="compositionally biased region" description="Low complexity" evidence="6">
    <location>
        <begin position="812"/>
        <end position="826"/>
    </location>
</feature>
<feature type="compositionally biased region" description="Basic and acidic residues" evidence="6">
    <location>
        <begin position="273"/>
        <end position="320"/>
    </location>
</feature>
<dbReference type="PANTHER" id="PTHR12663">
    <property type="entry name" value="ANDROGEN INDUCED INHIBITOR OF PROLIFERATION AS3 / PDS5-RELATED"/>
    <property type="match status" value="1"/>
</dbReference>
<evidence type="ECO:0000256" key="5">
    <source>
        <dbReference type="ARBA" id="ARBA00023306"/>
    </source>
</evidence>
<feature type="compositionally biased region" description="Basic and acidic residues" evidence="6">
    <location>
        <begin position="763"/>
        <end position="783"/>
    </location>
</feature>
<keyword evidence="5" id="KW-0131">Cell cycle</keyword>
<feature type="compositionally biased region" description="Acidic residues" evidence="6">
    <location>
        <begin position="791"/>
        <end position="801"/>
    </location>
</feature>
<feature type="region of interest" description="Disordered" evidence="6">
    <location>
        <begin position="737"/>
        <end position="877"/>
    </location>
</feature>
<dbReference type="InterPro" id="IPR039776">
    <property type="entry name" value="Pds5"/>
</dbReference>
<dbReference type="Pfam" id="PF20168">
    <property type="entry name" value="PDS5"/>
    <property type="match status" value="1"/>
</dbReference>
<comment type="subcellular location">
    <subcellularLocation>
        <location evidence="1">Nucleus</location>
    </subcellularLocation>
</comment>
<keyword evidence="2" id="KW-0132">Cell division</keyword>
<evidence type="ECO:0000256" key="1">
    <source>
        <dbReference type="ARBA" id="ARBA00004123"/>
    </source>
</evidence>
<feature type="compositionally biased region" description="Acidic residues" evidence="6">
    <location>
        <begin position="343"/>
        <end position="355"/>
    </location>
</feature>
<dbReference type="CDD" id="cd20404">
    <property type="entry name" value="Tudor_Agenet_AtEML-like"/>
    <property type="match status" value="1"/>
</dbReference>
<evidence type="ECO:0000256" key="3">
    <source>
        <dbReference type="ARBA" id="ARBA00022776"/>
    </source>
</evidence>
<dbReference type="PANTHER" id="PTHR12663:SF0">
    <property type="entry name" value="PRECOCIOUS DISSOCIATION OF SISTERS 5, ISOFORM A"/>
    <property type="match status" value="1"/>
</dbReference>
<evidence type="ECO:0000313" key="7">
    <source>
        <dbReference type="EMBL" id="CAK9268996.1"/>
    </source>
</evidence>
<feature type="compositionally biased region" description="Basic and acidic residues" evidence="6">
    <location>
        <begin position="439"/>
        <end position="453"/>
    </location>
</feature>
<dbReference type="Proteomes" id="UP001497444">
    <property type="component" value="Chromosome 2"/>
</dbReference>
<keyword evidence="3" id="KW-0498">Mitosis</keyword>
<evidence type="ECO:0000256" key="6">
    <source>
        <dbReference type="SAM" id="MobiDB-lite"/>
    </source>
</evidence>
<feature type="compositionally biased region" description="Basic and acidic residues" evidence="6">
    <location>
        <begin position="556"/>
        <end position="566"/>
    </location>
</feature>
<feature type="compositionally biased region" description="Acidic residues" evidence="6">
    <location>
        <begin position="321"/>
        <end position="332"/>
    </location>
</feature>
<organism evidence="7 8">
    <name type="scientific">Sphagnum jensenii</name>
    <dbReference type="NCBI Taxonomy" id="128206"/>
    <lineage>
        <taxon>Eukaryota</taxon>
        <taxon>Viridiplantae</taxon>
        <taxon>Streptophyta</taxon>
        <taxon>Embryophyta</taxon>
        <taxon>Bryophyta</taxon>
        <taxon>Sphagnophytina</taxon>
        <taxon>Sphagnopsida</taxon>
        <taxon>Sphagnales</taxon>
        <taxon>Sphagnaceae</taxon>
        <taxon>Sphagnum</taxon>
    </lineage>
</organism>
<accession>A0ABP0WS72</accession>
<feature type="region of interest" description="Disordered" evidence="6">
    <location>
        <begin position="227"/>
        <end position="649"/>
    </location>
</feature>
<feature type="compositionally biased region" description="Acidic residues" evidence="6">
    <location>
        <begin position="390"/>
        <end position="400"/>
    </location>
</feature>
<feature type="compositionally biased region" description="Basic and acidic residues" evidence="6">
    <location>
        <begin position="231"/>
        <end position="242"/>
    </location>
</feature>
<feature type="compositionally biased region" description="Polar residues" evidence="6">
    <location>
        <begin position="745"/>
        <end position="757"/>
    </location>
</feature>
<proteinExistence type="predicted"/>
<name>A0ABP0WS72_9BRYO</name>
<reference evidence="7 8" key="1">
    <citation type="submission" date="2024-02" db="EMBL/GenBank/DDBJ databases">
        <authorList>
            <consortium name="ELIXIR-Norway"/>
            <consortium name="Elixir Norway"/>
        </authorList>
    </citation>
    <scope>NUCLEOTIDE SEQUENCE [LARGE SCALE GENOMIC DNA]</scope>
</reference>
<feature type="region of interest" description="Disordered" evidence="6">
    <location>
        <begin position="708"/>
        <end position="727"/>
    </location>
</feature>
<gene>
    <name evidence="7" type="ORF">CSSPJE1EN1_LOCUS14474</name>
</gene>
<evidence type="ECO:0000256" key="2">
    <source>
        <dbReference type="ARBA" id="ARBA00022618"/>
    </source>
</evidence>
<dbReference type="Gene3D" id="2.30.30.140">
    <property type="match status" value="1"/>
</dbReference>
<feature type="compositionally biased region" description="Acidic residues" evidence="6">
    <location>
        <begin position="248"/>
        <end position="272"/>
    </location>
</feature>
<feature type="compositionally biased region" description="Acidic residues" evidence="6">
    <location>
        <begin position="366"/>
        <end position="378"/>
    </location>
</feature>
<dbReference type="SUPFAM" id="SSF63748">
    <property type="entry name" value="Tudor/PWWP/MBT"/>
    <property type="match status" value="1"/>
</dbReference>
<feature type="compositionally biased region" description="Basic and acidic residues" evidence="6">
    <location>
        <begin position="508"/>
        <end position="523"/>
    </location>
</feature>
<keyword evidence="4" id="KW-0539">Nucleus</keyword>
<protein>
    <submittedName>
        <fullName evidence="7">Uncharacterized protein</fullName>
    </submittedName>
</protein>
<feature type="compositionally biased region" description="Basic and acidic residues" evidence="6">
    <location>
        <begin position="531"/>
        <end position="548"/>
    </location>
</feature>
<dbReference type="InterPro" id="IPR016024">
    <property type="entry name" value="ARM-type_fold"/>
</dbReference>
<evidence type="ECO:0000313" key="8">
    <source>
        <dbReference type="Proteomes" id="UP001497444"/>
    </source>
</evidence>
<sequence>MMSKQRELDLTDIGKKLANAQSKEALMNLLPQAASMLEDVEQSPPPSTIFAMKGCSDALVDPTLLGHKDKDVGVLVALCISEIMRIVAPDAPYSDDCLKEIFQLIVGIFRGLDDVHSPSFSSRVNILETVAKVRSCVVMLDLDCDDLITEMFEIFFTTISDKHPEPVFLAMRNVLSLVINEGEEVSSQILEVILNNLLRQKEGVSQAGHMLAVAVVEKSAEILEPYGTEGSRLEKRDADETNKVVTEGTEEGGGPEEQDADAANNDEDQVVGDEEKGLSEKEHDAGMSHEGRSEGREEDRVKDQVEDEIKDREETQAKMDPEEDGKDEEEGDGGVVPQKPDTQEDEDGKDEEEGDGGVVPQKPDTQEDEGGKDEEEGDGGVVPQKPDAQEDRETEQEEEKEITQKADTEDQEENQPAKRKHLPEDSSWNDAEEAGSLEHSSKNHAVEVSSKDKDEEEVAVGVDHQDVEQMPTETDKEGEEKDVVENLSAKRKAGRPKGSAAKNKRKLSVGDEKASESHEEALGPKHKRGRGHIESSDKKEIITEDSSGKKAITHKAGGDGKGREKEEQMEEEESQTAKSKPGRPKSTGKKEIRSTAGIDVKTGQKHEEKNNINTPKTKTKPGRTKGSINKAVREVSSGDEKASSTDKGKEDLVGCGIKVWWPLDRRFYKGEVISYDAKKKRHKVLYDDGEQEILDLGVERWQLTTKKQRLVKNPQDTSSTPAWAPVPLRELNKAKALAQQEDVTRPSNQLKQRSSLKSGKKRVSQEGKSNDLEARFLKEKETPVKNTISEFDFDEDNDDDGEAPKGGKMKGKQVQSSSTSKGSSGKVFKHSVGDSSTEKPTTSRDSEGDAAAALSPDMSPGDGEPLNTWVIRRQKAH</sequence>
<dbReference type="SUPFAM" id="SSF48371">
    <property type="entry name" value="ARM repeat"/>
    <property type="match status" value="1"/>
</dbReference>